<dbReference type="GO" id="GO:0009279">
    <property type="term" value="C:cell outer membrane"/>
    <property type="evidence" value="ECO:0007669"/>
    <property type="project" value="UniProtKB-SubCell"/>
</dbReference>
<dbReference type="Gene3D" id="3.30.1330.60">
    <property type="entry name" value="OmpA-like domain"/>
    <property type="match status" value="1"/>
</dbReference>
<accession>A0A1W2GEP7</accession>
<dbReference type="STRING" id="692418.SAMN04488029_2365"/>
<evidence type="ECO:0000313" key="7">
    <source>
        <dbReference type="Proteomes" id="UP000192472"/>
    </source>
</evidence>
<dbReference type="InterPro" id="IPR006664">
    <property type="entry name" value="OMP_bac"/>
</dbReference>
<dbReference type="SUPFAM" id="SSF82171">
    <property type="entry name" value="DPP6 N-terminal domain-like"/>
    <property type="match status" value="1"/>
</dbReference>
<gene>
    <name evidence="6" type="ORF">SAMN04488029_2365</name>
</gene>
<keyword evidence="2 4" id="KW-0472">Membrane</keyword>
<dbReference type="InterPro" id="IPR011659">
    <property type="entry name" value="WD40"/>
</dbReference>
<dbReference type="Pfam" id="PF07676">
    <property type="entry name" value="PD40"/>
    <property type="match status" value="3"/>
</dbReference>
<keyword evidence="3" id="KW-0998">Cell outer membrane</keyword>
<feature type="domain" description="OmpA-like" evidence="5">
    <location>
        <begin position="597"/>
        <end position="711"/>
    </location>
</feature>
<dbReference type="Gene3D" id="2.120.10.30">
    <property type="entry name" value="TolB, C-terminal domain"/>
    <property type="match status" value="1"/>
</dbReference>
<dbReference type="CDD" id="cd07185">
    <property type="entry name" value="OmpA_C-like"/>
    <property type="match status" value="1"/>
</dbReference>
<evidence type="ECO:0000256" key="4">
    <source>
        <dbReference type="PROSITE-ProRule" id="PRU00473"/>
    </source>
</evidence>
<protein>
    <submittedName>
        <fullName evidence="6">WD40-like Beta Propeller Repeat</fullName>
    </submittedName>
</protein>
<organism evidence="6 7">
    <name type="scientific">Reichenbachiella faecimaris</name>
    <dbReference type="NCBI Taxonomy" id="692418"/>
    <lineage>
        <taxon>Bacteria</taxon>
        <taxon>Pseudomonadati</taxon>
        <taxon>Bacteroidota</taxon>
        <taxon>Cytophagia</taxon>
        <taxon>Cytophagales</taxon>
        <taxon>Reichenbachiellaceae</taxon>
        <taxon>Reichenbachiella</taxon>
    </lineage>
</organism>
<sequence length="711" mass="79868">MGRFCNTRELIAMRILHPLLWFTCSFLVMIHVAQGQDVDSTPTFDSLAYYKRTSKKVENINTESIEYAPSISADGKVMIFESNQTGSYKLYEALLDKDRHWGSPIPVDSVNNYGSDNDLIGGPNISFDGNTMYFFSSFSGGIGADDIYYSTREEFGWSSPINIGEPINTPGFDGFPSISSNGKTLYFVRVNDDGPEDEELRDLTAGQTCYAIYKSEIDKEGKWSRPTKLPYPINKDCEKAPRIMADNRTLIFSSNRLGGLGKYDLHQSFLDDAGDWTTPVPLSYVNSEENDQFPCIAAQGDKMYYIHTNDIYEVDIPPSFQQFRNNVIQGYVKNGKTHEGLSAEIIVRDAFTSEELMFLSSNAKDGKFSLVLAVGGSYNVEFRRAGFTTYATQYDLTAVDEYREIEYDVELHESAKLILNIYDIEIFEPISASVKVKVEGQRSMLMDLESNPVSGQLELDLPLGEAYEIIIDKKHFQSEYFVFDASGLMMYPSFEKDIELIPEKKEITINVADLTNNSKVRSRVRIRNRNRDETIIVEGNESVGLRVGDRYEIEATSDQGYAFNTTVLDVTETGIVSETGETLTEAAVDMKLQPLLVGTNLTLKDILFESNSDQLTENSYDELLRVVGLMYANPTMAVEISAHTDDVGSANYNKLLSDRRAKSVVEFLRENEIVGARFTPVGYGEAQPLVGNDTDEGRAKNRRVVLKILKI</sequence>
<evidence type="ECO:0000256" key="3">
    <source>
        <dbReference type="ARBA" id="ARBA00023237"/>
    </source>
</evidence>
<evidence type="ECO:0000259" key="5">
    <source>
        <dbReference type="PROSITE" id="PS51123"/>
    </source>
</evidence>
<dbReference type="PROSITE" id="PS51123">
    <property type="entry name" value="OMPA_2"/>
    <property type="match status" value="1"/>
</dbReference>
<evidence type="ECO:0000256" key="2">
    <source>
        <dbReference type="ARBA" id="ARBA00023136"/>
    </source>
</evidence>
<dbReference type="AlphaFoldDB" id="A0A1W2GEP7"/>
<reference evidence="6 7" key="1">
    <citation type="submission" date="2017-04" db="EMBL/GenBank/DDBJ databases">
        <authorList>
            <person name="Afonso C.L."/>
            <person name="Miller P.J."/>
            <person name="Scott M.A."/>
            <person name="Spackman E."/>
            <person name="Goraichik I."/>
            <person name="Dimitrov K.M."/>
            <person name="Suarez D.L."/>
            <person name="Swayne D.E."/>
        </authorList>
    </citation>
    <scope>NUCLEOTIDE SEQUENCE [LARGE SCALE GENOMIC DNA]</scope>
    <source>
        <strain evidence="6 7">DSM 26133</strain>
    </source>
</reference>
<comment type="subcellular location">
    <subcellularLocation>
        <location evidence="1">Cell outer membrane</location>
    </subcellularLocation>
</comment>
<evidence type="ECO:0000256" key="1">
    <source>
        <dbReference type="ARBA" id="ARBA00004442"/>
    </source>
</evidence>
<dbReference type="PANTHER" id="PTHR30329:SF21">
    <property type="entry name" value="LIPOPROTEIN YIAD-RELATED"/>
    <property type="match status" value="1"/>
</dbReference>
<dbReference type="Pfam" id="PF00691">
    <property type="entry name" value="OmpA"/>
    <property type="match status" value="1"/>
</dbReference>
<proteinExistence type="predicted"/>
<dbReference type="PANTHER" id="PTHR30329">
    <property type="entry name" value="STATOR ELEMENT OF FLAGELLAR MOTOR COMPLEX"/>
    <property type="match status" value="1"/>
</dbReference>
<dbReference type="InterPro" id="IPR011042">
    <property type="entry name" value="6-blade_b-propeller_TolB-like"/>
</dbReference>
<keyword evidence="7" id="KW-1185">Reference proteome</keyword>
<dbReference type="PRINTS" id="PR01021">
    <property type="entry name" value="OMPADOMAIN"/>
</dbReference>
<dbReference type="InterPro" id="IPR050330">
    <property type="entry name" value="Bact_OuterMem_StrucFunc"/>
</dbReference>
<dbReference type="EMBL" id="FWYF01000002">
    <property type="protein sequence ID" value="SMD35149.1"/>
    <property type="molecule type" value="Genomic_DNA"/>
</dbReference>
<dbReference type="Proteomes" id="UP000192472">
    <property type="component" value="Unassembled WGS sequence"/>
</dbReference>
<dbReference type="SUPFAM" id="SSF103088">
    <property type="entry name" value="OmpA-like"/>
    <property type="match status" value="1"/>
</dbReference>
<dbReference type="InterPro" id="IPR036737">
    <property type="entry name" value="OmpA-like_sf"/>
</dbReference>
<dbReference type="InterPro" id="IPR006665">
    <property type="entry name" value="OmpA-like"/>
</dbReference>
<evidence type="ECO:0000313" key="6">
    <source>
        <dbReference type="EMBL" id="SMD35149.1"/>
    </source>
</evidence>
<name>A0A1W2GEP7_REIFA</name>